<protein>
    <submittedName>
        <fullName evidence="2">Uncharacterized protein YceK</fullName>
    </submittedName>
</protein>
<dbReference type="Proteomes" id="UP000295341">
    <property type="component" value="Unassembled WGS sequence"/>
</dbReference>
<name>A0A4R7NYC9_9GAMM</name>
<organism evidence="2 3">
    <name type="scientific">Panacagrimonas perspica</name>
    <dbReference type="NCBI Taxonomy" id="381431"/>
    <lineage>
        <taxon>Bacteria</taxon>
        <taxon>Pseudomonadati</taxon>
        <taxon>Pseudomonadota</taxon>
        <taxon>Gammaproteobacteria</taxon>
        <taxon>Nevskiales</taxon>
        <taxon>Nevskiaceae</taxon>
        <taxon>Panacagrimonas</taxon>
    </lineage>
</organism>
<keyword evidence="1" id="KW-0732">Signal</keyword>
<dbReference type="PROSITE" id="PS51257">
    <property type="entry name" value="PROKAR_LIPOPROTEIN"/>
    <property type="match status" value="1"/>
</dbReference>
<dbReference type="OrthoDB" id="6956551at2"/>
<dbReference type="InterPro" id="IPR010780">
    <property type="entry name" value="DUF1375"/>
</dbReference>
<keyword evidence="3" id="KW-1185">Reference proteome</keyword>
<dbReference type="Pfam" id="PF07119">
    <property type="entry name" value="DUF1375"/>
    <property type="match status" value="1"/>
</dbReference>
<dbReference type="AlphaFoldDB" id="A0A4R7NYC9"/>
<evidence type="ECO:0000313" key="2">
    <source>
        <dbReference type="EMBL" id="TDU25540.1"/>
    </source>
</evidence>
<evidence type="ECO:0000313" key="3">
    <source>
        <dbReference type="Proteomes" id="UP000295341"/>
    </source>
</evidence>
<dbReference type="RefSeq" id="WP_133883153.1">
    <property type="nucleotide sequence ID" value="NZ_MWIN01000008.1"/>
</dbReference>
<feature type="chain" id="PRO_5030099491" evidence="1">
    <location>
        <begin position="21"/>
        <end position="133"/>
    </location>
</feature>
<accession>A0A4R7NYC9</accession>
<dbReference type="EMBL" id="SOBT01000011">
    <property type="protein sequence ID" value="TDU25540.1"/>
    <property type="molecule type" value="Genomic_DNA"/>
</dbReference>
<comment type="caution">
    <text evidence="2">The sequence shown here is derived from an EMBL/GenBank/DDBJ whole genome shotgun (WGS) entry which is preliminary data.</text>
</comment>
<sequence>MKALICALLAVAAVSVSGCASTRAEGRTAYGVPTVYAGTRLNMAALNEDYGKLAVYRSYGGIEPPENPIIDAPISFVVDTVVLPMDAWYWASDKVGLGRPSFVDMLAFDLRDRARSPSKAGPLREIAQERERQ</sequence>
<proteinExistence type="predicted"/>
<reference evidence="2 3" key="1">
    <citation type="submission" date="2019-03" db="EMBL/GenBank/DDBJ databases">
        <title>Genomic Encyclopedia of Type Strains, Phase IV (KMG-IV): sequencing the most valuable type-strain genomes for metagenomic binning, comparative biology and taxonomic classification.</title>
        <authorList>
            <person name="Goeker M."/>
        </authorList>
    </citation>
    <scope>NUCLEOTIDE SEQUENCE [LARGE SCALE GENOMIC DNA]</scope>
    <source>
        <strain evidence="2 3">DSM 26377</strain>
    </source>
</reference>
<feature type="signal peptide" evidence="1">
    <location>
        <begin position="1"/>
        <end position="20"/>
    </location>
</feature>
<evidence type="ECO:0000256" key="1">
    <source>
        <dbReference type="SAM" id="SignalP"/>
    </source>
</evidence>
<gene>
    <name evidence="2" type="ORF">DFR24_3977</name>
</gene>